<proteinExistence type="predicted"/>
<feature type="domain" description="NADP-dependent oxidoreductase" evidence="2">
    <location>
        <begin position="9"/>
        <end position="312"/>
    </location>
</feature>
<evidence type="ECO:0000313" key="3">
    <source>
        <dbReference type="EMBL" id="KAF1962416.1"/>
    </source>
</evidence>
<dbReference type="InterPro" id="IPR036812">
    <property type="entry name" value="NAD(P)_OxRdtase_dom_sf"/>
</dbReference>
<gene>
    <name evidence="3" type="ORF">CC80DRAFT_522239</name>
</gene>
<dbReference type="GO" id="GO:0016491">
    <property type="term" value="F:oxidoreductase activity"/>
    <property type="evidence" value="ECO:0007669"/>
    <property type="project" value="UniProtKB-KW"/>
</dbReference>
<keyword evidence="4" id="KW-1185">Reference proteome</keyword>
<dbReference type="InterPro" id="IPR023210">
    <property type="entry name" value="NADP_OxRdtase_dom"/>
</dbReference>
<dbReference type="Proteomes" id="UP000800035">
    <property type="component" value="Unassembled WGS sequence"/>
</dbReference>
<dbReference type="PANTHER" id="PTHR43364">
    <property type="entry name" value="NADH-SPECIFIC METHYLGLYOXAL REDUCTASE-RELATED"/>
    <property type="match status" value="1"/>
</dbReference>
<sequence>MASHKAPQLIFGCGGLGNEIVGQDQVTELLQTLKEGGVERLDTAALYPLTDIGASQRLLGEAGAAQKGFTIDTKVLITLSGFEGTLQPEKIAQSVAESEKVLKFGDNQRINVYYPHAPDVATPLKDQAYGFDVQYKKGKFNKFGVCNFPAPMLAELIDICEHEGYVKPSVYQGIYNLIDRRHEGAVMDLVRKHGMQFVAPSPHASGFLHGALTSGNVEGTRFAEGNIMSMDARRYDTEKHHDAIRFLDKTLAPVGIQKTEAALRWVAFHSQLGPQDAIIFGSSKLPQVKQNIDAVAKGPLPDEVVSALNGVWESVRA</sequence>
<accession>A0A6A5UHL6</accession>
<dbReference type="SUPFAM" id="SSF51430">
    <property type="entry name" value="NAD(P)-linked oxidoreductase"/>
    <property type="match status" value="1"/>
</dbReference>
<dbReference type="Gene3D" id="3.20.20.100">
    <property type="entry name" value="NADP-dependent oxidoreductase domain"/>
    <property type="match status" value="1"/>
</dbReference>
<keyword evidence="1" id="KW-0560">Oxidoreductase</keyword>
<dbReference type="InterPro" id="IPR050523">
    <property type="entry name" value="AKR_Detox_Biosynth"/>
</dbReference>
<dbReference type="AlphaFoldDB" id="A0A6A5UHL6"/>
<evidence type="ECO:0000313" key="4">
    <source>
        <dbReference type="Proteomes" id="UP000800035"/>
    </source>
</evidence>
<evidence type="ECO:0000259" key="2">
    <source>
        <dbReference type="Pfam" id="PF00248"/>
    </source>
</evidence>
<dbReference type="PANTHER" id="PTHR43364:SF4">
    <property type="entry name" value="NAD(P)-LINKED OXIDOREDUCTASE SUPERFAMILY PROTEIN"/>
    <property type="match status" value="1"/>
</dbReference>
<name>A0A6A5UHL6_9PLEO</name>
<dbReference type="Pfam" id="PF00248">
    <property type="entry name" value="Aldo_ket_red"/>
    <property type="match status" value="1"/>
</dbReference>
<reference evidence="3" key="1">
    <citation type="journal article" date="2020" name="Stud. Mycol.">
        <title>101 Dothideomycetes genomes: a test case for predicting lifestyles and emergence of pathogens.</title>
        <authorList>
            <person name="Haridas S."/>
            <person name="Albert R."/>
            <person name="Binder M."/>
            <person name="Bloem J."/>
            <person name="Labutti K."/>
            <person name="Salamov A."/>
            <person name="Andreopoulos B."/>
            <person name="Baker S."/>
            <person name="Barry K."/>
            <person name="Bills G."/>
            <person name="Bluhm B."/>
            <person name="Cannon C."/>
            <person name="Castanera R."/>
            <person name="Culley D."/>
            <person name="Daum C."/>
            <person name="Ezra D."/>
            <person name="Gonzalez J."/>
            <person name="Henrissat B."/>
            <person name="Kuo A."/>
            <person name="Liang C."/>
            <person name="Lipzen A."/>
            <person name="Lutzoni F."/>
            <person name="Magnuson J."/>
            <person name="Mondo S."/>
            <person name="Nolan M."/>
            <person name="Ohm R."/>
            <person name="Pangilinan J."/>
            <person name="Park H.-J."/>
            <person name="Ramirez L."/>
            <person name="Alfaro M."/>
            <person name="Sun H."/>
            <person name="Tritt A."/>
            <person name="Yoshinaga Y."/>
            <person name="Zwiers L.-H."/>
            <person name="Turgeon B."/>
            <person name="Goodwin S."/>
            <person name="Spatafora J."/>
            <person name="Crous P."/>
            <person name="Grigoriev I."/>
        </authorList>
    </citation>
    <scope>NUCLEOTIDE SEQUENCE</scope>
    <source>
        <strain evidence="3">CBS 675.92</strain>
    </source>
</reference>
<protein>
    <submittedName>
        <fullName evidence="3">Putative aldo/keto reductase</fullName>
    </submittedName>
</protein>
<dbReference type="EMBL" id="ML976979">
    <property type="protein sequence ID" value="KAF1962416.1"/>
    <property type="molecule type" value="Genomic_DNA"/>
</dbReference>
<organism evidence="3 4">
    <name type="scientific">Byssothecium circinans</name>
    <dbReference type="NCBI Taxonomy" id="147558"/>
    <lineage>
        <taxon>Eukaryota</taxon>
        <taxon>Fungi</taxon>
        <taxon>Dikarya</taxon>
        <taxon>Ascomycota</taxon>
        <taxon>Pezizomycotina</taxon>
        <taxon>Dothideomycetes</taxon>
        <taxon>Pleosporomycetidae</taxon>
        <taxon>Pleosporales</taxon>
        <taxon>Massarineae</taxon>
        <taxon>Massarinaceae</taxon>
        <taxon>Byssothecium</taxon>
    </lineage>
</organism>
<evidence type="ECO:0000256" key="1">
    <source>
        <dbReference type="ARBA" id="ARBA00023002"/>
    </source>
</evidence>
<dbReference type="OrthoDB" id="48988at2759"/>